<sequence length="592" mass="65602">MQLKKIFGVLTVALAALTTSCTKDFLERVPETSISEAEFWKSTNDMKLYVNNFYNNTTLLPHYGLGAFGTIGIYGLDADQGSDNMINMGVNGMLNGERTVPATSGDWSWGIIRNANYFLANYGKVQDSWDNVKPYVGEALFFRAMMYSMLMKNFGAVPWINQPLSLTDTTILFGPRLARNVIADSILNDLDKAIEYLPTKASAQASRINKEVALAFQSRIALYEGTWEKYHAGTPFGVAGSDGSKYLQKAAAAAQTLISSGVFSLDNVGVQNGYWRLFNQADHSGSKEVMLWRKFDVALGLHHNWHRYTNSGAGRGLTKALVDAYLCTDGNPISVSPLYRGDDSIIRVVANRDPRLSQTMYVPDGQHVVTNNQPQGAADRLFTIPSFDQANEGKPATGYQVYKGHTPDYFQQYAASVGITAVIYFRYAEVLLNYAEAKAELGTITQGDLDMTVNKLRARVGMPNLVMAGIVADPKWDFPALSPIINEVRRERRVELAAEGFRRDDIFRWAAADELIVGKKPLGAKKAQWTTLVAANLLNSYPVDAQGYIELFKNIATMAAGYKFRTDRDYLMPLPTNELTLNPKLGPQNPGW</sequence>
<evidence type="ECO:0000259" key="6">
    <source>
        <dbReference type="Pfam" id="PF07980"/>
    </source>
</evidence>
<dbReference type="InterPro" id="IPR011990">
    <property type="entry name" value="TPR-like_helical_dom_sf"/>
</dbReference>
<dbReference type="InterPro" id="IPR033985">
    <property type="entry name" value="SusD-like_N"/>
</dbReference>
<dbReference type="EMBL" id="RPDH01000001">
    <property type="protein sequence ID" value="RPE13512.1"/>
    <property type="molecule type" value="Genomic_DNA"/>
</dbReference>
<reference evidence="8 9" key="1">
    <citation type="submission" date="2018-11" db="EMBL/GenBank/DDBJ databases">
        <title>Chitinophaga lutea sp.nov., isolate from arsenic contaminated soil.</title>
        <authorList>
            <person name="Zong Y."/>
        </authorList>
    </citation>
    <scope>NUCLEOTIDE SEQUENCE [LARGE SCALE GENOMIC DNA]</scope>
    <source>
        <strain evidence="8 9">ZY74</strain>
    </source>
</reference>
<dbReference type="Pfam" id="PF07980">
    <property type="entry name" value="SusD_RagB"/>
    <property type="match status" value="1"/>
</dbReference>
<dbReference type="RefSeq" id="WP_123846030.1">
    <property type="nucleotide sequence ID" value="NZ_RPDH01000001.1"/>
</dbReference>
<comment type="caution">
    <text evidence="8">The sequence shown here is derived from an EMBL/GenBank/DDBJ whole genome shotgun (WGS) entry which is preliminary data.</text>
</comment>
<name>A0A3N4PXR7_9BACT</name>
<dbReference type="AlphaFoldDB" id="A0A3N4PXR7"/>
<accession>A0A3N4PXR7</accession>
<evidence type="ECO:0000256" key="3">
    <source>
        <dbReference type="ARBA" id="ARBA00022729"/>
    </source>
</evidence>
<dbReference type="InterPro" id="IPR012944">
    <property type="entry name" value="SusD_RagB_dom"/>
</dbReference>
<dbReference type="Proteomes" id="UP000278351">
    <property type="component" value="Unassembled WGS sequence"/>
</dbReference>
<proteinExistence type="inferred from homology"/>
<evidence type="ECO:0000313" key="8">
    <source>
        <dbReference type="EMBL" id="RPE13512.1"/>
    </source>
</evidence>
<comment type="similarity">
    <text evidence="2">Belongs to the SusD family.</text>
</comment>
<comment type="subcellular location">
    <subcellularLocation>
        <location evidence="1">Cell outer membrane</location>
    </subcellularLocation>
</comment>
<gene>
    <name evidence="8" type="ORF">EGT74_08355</name>
</gene>
<organism evidence="8 9">
    <name type="scientific">Chitinophaga lutea</name>
    <dbReference type="NCBI Taxonomy" id="2488634"/>
    <lineage>
        <taxon>Bacteria</taxon>
        <taxon>Pseudomonadati</taxon>
        <taxon>Bacteroidota</taxon>
        <taxon>Chitinophagia</taxon>
        <taxon>Chitinophagales</taxon>
        <taxon>Chitinophagaceae</taxon>
        <taxon>Chitinophaga</taxon>
    </lineage>
</organism>
<dbReference type="GO" id="GO:0009279">
    <property type="term" value="C:cell outer membrane"/>
    <property type="evidence" value="ECO:0007669"/>
    <property type="project" value="UniProtKB-SubCell"/>
</dbReference>
<feature type="domain" description="SusD-like N-terminal" evidence="7">
    <location>
        <begin position="111"/>
        <end position="222"/>
    </location>
</feature>
<evidence type="ECO:0000256" key="1">
    <source>
        <dbReference type="ARBA" id="ARBA00004442"/>
    </source>
</evidence>
<dbReference type="Gene3D" id="1.25.40.390">
    <property type="match status" value="1"/>
</dbReference>
<dbReference type="Pfam" id="PF14322">
    <property type="entry name" value="SusD-like_3"/>
    <property type="match status" value="1"/>
</dbReference>
<evidence type="ECO:0000256" key="5">
    <source>
        <dbReference type="ARBA" id="ARBA00023237"/>
    </source>
</evidence>
<dbReference type="OrthoDB" id="5694214at2"/>
<feature type="domain" description="RagB/SusD" evidence="6">
    <location>
        <begin position="308"/>
        <end position="592"/>
    </location>
</feature>
<keyword evidence="4" id="KW-0472">Membrane</keyword>
<protein>
    <submittedName>
        <fullName evidence="8">RagB/SusD family nutrient uptake outer membrane protein</fullName>
    </submittedName>
</protein>
<keyword evidence="3" id="KW-0732">Signal</keyword>
<keyword evidence="5" id="KW-0998">Cell outer membrane</keyword>
<evidence type="ECO:0000259" key="7">
    <source>
        <dbReference type="Pfam" id="PF14322"/>
    </source>
</evidence>
<evidence type="ECO:0000256" key="2">
    <source>
        <dbReference type="ARBA" id="ARBA00006275"/>
    </source>
</evidence>
<dbReference type="SUPFAM" id="SSF48452">
    <property type="entry name" value="TPR-like"/>
    <property type="match status" value="1"/>
</dbReference>
<evidence type="ECO:0000256" key="4">
    <source>
        <dbReference type="ARBA" id="ARBA00023136"/>
    </source>
</evidence>
<evidence type="ECO:0000313" key="9">
    <source>
        <dbReference type="Proteomes" id="UP000278351"/>
    </source>
</evidence>
<dbReference type="PROSITE" id="PS51257">
    <property type="entry name" value="PROKAR_LIPOPROTEIN"/>
    <property type="match status" value="1"/>
</dbReference>
<keyword evidence="9" id="KW-1185">Reference proteome</keyword>